<sequence length="76" mass="8079">MRITSLLAVPVFFSGALATICGCSNSGIAGVNQGQSDACKQRYANGASDACEMYQGKCLYPKYAAPRDKHFLIISV</sequence>
<keyword evidence="1" id="KW-0732">Signal</keyword>
<feature type="chain" id="PRO_5021318251" description="Lipoprotein" evidence="1">
    <location>
        <begin position="19"/>
        <end position="76"/>
    </location>
</feature>
<dbReference type="AlphaFoldDB" id="A0A507BHZ1"/>
<dbReference type="GeneID" id="41971632"/>
<accession>A0A507BHZ1</accession>
<reference evidence="2 3" key="1">
    <citation type="submission" date="2019-06" db="EMBL/GenBank/DDBJ databases">
        <title>Draft genome sequence of the filamentous fungus Phialemoniopsis curvata isolated from diesel fuel.</title>
        <authorList>
            <person name="Varaljay V.A."/>
            <person name="Lyon W.J."/>
            <person name="Crouch A.L."/>
            <person name="Drake C.E."/>
            <person name="Hollomon J.M."/>
            <person name="Nadeau L.J."/>
            <person name="Nunn H.S."/>
            <person name="Stevenson B.S."/>
            <person name="Bojanowski C.L."/>
            <person name="Crookes-Goodson W.J."/>
        </authorList>
    </citation>
    <scope>NUCLEOTIDE SEQUENCE [LARGE SCALE GENOMIC DNA]</scope>
    <source>
        <strain evidence="2 3">D216</strain>
    </source>
</reference>
<dbReference type="RefSeq" id="XP_030997901.1">
    <property type="nucleotide sequence ID" value="XM_031138567.1"/>
</dbReference>
<protein>
    <recommendedName>
        <fullName evidence="4">Lipoprotein</fullName>
    </recommendedName>
</protein>
<evidence type="ECO:0008006" key="4">
    <source>
        <dbReference type="Google" id="ProtNLM"/>
    </source>
</evidence>
<feature type="signal peptide" evidence="1">
    <location>
        <begin position="1"/>
        <end position="18"/>
    </location>
</feature>
<gene>
    <name evidence="2" type="ORF">E0L32_004185</name>
</gene>
<evidence type="ECO:0000256" key="1">
    <source>
        <dbReference type="SAM" id="SignalP"/>
    </source>
</evidence>
<comment type="caution">
    <text evidence="2">The sequence shown here is derived from an EMBL/GenBank/DDBJ whole genome shotgun (WGS) entry which is preliminary data.</text>
</comment>
<name>A0A507BHZ1_9PEZI</name>
<dbReference type="InParanoid" id="A0A507BHZ1"/>
<evidence type="ECO:0000313" key="2">
    <source>
        <dbReference type="EMBL" id="TPX16190.1"/>
    </source>
</evidence>
<proteinExistence type="predicted"/>
<dbReference type="EMBL" id="SKBQ01000019">
    <property type="protein sequence ID" value="TPX16190.1"/>
    <property type="molecule type" value="Genomic_DNA"/>
</dbReference>
<organism evidence="2 3">
    <name type="scientific">Thyridium curvatum</name>
    <dbReference type="NCBI Taxonomy" id="1093900"/>
    <lineage>
        <taxon>Eukaryota</taxon>
        <taxon>Fungi</taxon>
        <taxon>Dikarya</taxon>
        <taxon>Ascomycota</taxon>
        <taxon>Pezizomycotina</taxon>
        <taxon>Sordariomycetes</taxon>
        <taxon>Sordariomycetidae</taxon>
        <taxon>Thyridiales</taxon>
        <taxon>Thyridiaceae</taxon>
        <taxon>Thyridium</taxon>
    </lineage>
</organism>
<evidence type="ECO:0000313" key="3">
    <source>
        <dbReference type="Proteomes" id="UP000319257"/>
    </source>
</evidence>
<dbReference type="Proteomes" id="UP000319257">
    <property type="component" value="Unassembled WGS sequence"/>
</dbReference>
<keyword evidence="3" id="KW-1185">Reference proteome</keyword>
<dbReference type="PROSITE" id="PS51257">
    <property type="entry name" value="PROKAR_LIPOPROTEIN"/>
    <property type="match status" value="1"/>
</dbReference>